<dbReference type="InterPro" id="IPR036291">
    <property type="entry name" value="NAD(P)-bd_dom_sf"/>
</dbReference>
<dbReference type="Gene3D" id="3.40.50.720">
    <property type="entry name" value="NAD(P)-binding Rossmann-like Domain"/>
    <property type="match status" value="1"/>
</dbReference>
<evidence type="ECO:0000256" key="1">
    <source>
        <dbReference type="ARBA" id="ARBA00006328"/>
    </source>
</evidence>
<name>A0ABS9YM20_9ACTN</name>
<protein>
    <submittedName>
        <fullName evidence="5">NmrA family NAD(P)-binding protein</fullName>
    </submittedName>
</protein>
<comment type="similarity">
    <text evidence="1">Belongs to the NmrA-type oxidoreductase family.</text>
</comment>
<keyword evidence="2" id="KW-0521">NADP</keyword>
<dbReference type="Proteomes" id="UP001165269">
    <property type="component" value="Unassembled WGS sequence"/>
</dbReference>
<comment type="caution">
    <text evidence="5">The sequence shown here is derived from an EMBL/GenBank/DDBJ whole genome shotgun (WGS) entry which is preliminary data.</text>
</comment>
<dbReference type="PANTHER" id="PTHR42748">
    <property type="entry name" value="NITROGEN METABOLITE REPRESSION PROTEIN NMRA FAMILY MEMBER"/>
    <property type="match status" value="1"/>
</dbReference>
<dbReference type="EMBL" id="JALDAY010000013">
    <property type="protein sequence ID" value="MCI3276886.1"/>
    <property type="molecule type" value="Genomic_DNA"/>
</dbReference>
<feature type="domain" description="NmrA-like" evidence="4">
    <location>
        <begin position="2"/>
        <end position="139"/>
    </location>
</feature>
<dbReference type="InterPro" id="IPR051164">
    <property type="entry name" value="NmrA-like_oxidored"/>
</dbReference>
<gene>
    <name evidence="5" type="ORF">MQP27_38040</name>
</gene>
<organism evidence="5 6">
    <name type="scientific">Streptomyces cylindrosporus</name>
    <dbReference type="NCBI Taxonomy" id="2927583"/>
    <lineage>
        <taxon>Bacteria</taxon>
        <taxon>Bacillati</taxon>
        <taxon>Actinomycetota</taxon>
        <taxon>Actinomycetes</taxon>
        <taxon>Kitasatosporales</taxon>
        <taxon>Streptomycetaceae</taxon>
        <taxon>Streptomyces</taxon>
    </lineage>
</organism>
<proteinExistence type="inferred from homology"/>
<evidence type="ECO:0000313" key="6">
    <source>
        <dbReference type="Proteomes" id="UP001165269"/>
    </source>
</evidence>
<keyword evidence="6" id="KW-1185">Reference proteome</keyword>
<evidence type="ECO:0000256" key="3">
    <source>
        <dbReference type="SAM" id="MobiDB-lite"/>
    </source>
</evidence>
<sequence>MQHLVYSSVGGMQSQNLFDVERAWGVIDKWQIEQHIHDLGVPATILRPAGLMEDFTSPARFFQNGTLTVPWQDDLVMQLIAIDDIGALPALVLAKADTYLGHAMEITGDRLSAPQIAAALSKAADRPIPRTQVPLDMLWEHDPEVAGVHLGERVLLRSRRPVSLAGVRDRLTQRAAGQRHGRRWPSVGGRRVRPGNSSRPTARADMAQALYAPRRALHTVLAWTVPSSSMSSLRALPLSLW</sequence>
<dbReference type="Pfam" id="PF05368">
    <property type="entry name" value="NmrA"/>
    <property type="match status" value="1"/>
</dbReference>
<dbReference type="PANTHER" id="PTHR42748:SF7">
    <property type="entry name" value="NMRA LIKE REDOX SENSOR 1-RELATED"/>
    <property type="match status" value="1"/>
</dbReference>
<evidence type="ECO:0000256" key="2">
    <source>
        <dbReference type="ARBA" id="ARBA00022857"/>
    </source>
</evidence>
<dbReference type="SUPFAM" id="SSF51735">
    <property type="entry name" value="NAD(P)-binding Rossmann-fold domains"/>
    <property type="match status" value="1"/>
</dbReference>
<accession>A0ABS9YM20</accession>
<evidence type="ECO:0000259" key="4">
    <source>
        <dbReference type="Pfam" id="PF05368"/>
    </source>
</evidence>
<dbReference type="InterPro" id="IPR008030">
    <property type="entry name" value="NmrA-like"/>
</dbReference>
<reference evidence="5" key="1">
    <citation type="submission" date="2022-03" db="EMBL/GenBank/DDBJ databases">
        <title>Streptomyces 7R015 and 7R016 isolated from Barleria lupulina in Thailand.</title>
        <authorList>
            <person name="Kanchanasin P."/>
            <person name="Phongsopitanun W."/>
            <person name="Tanasupawat S."/>
        </authorList>
    </citation>
    <scope>NUCLEOTIDE SEQUENCE</scope>
    <source>
        <strain evidence="5">7R015</strain>
    </source>
</reference>
<evidence type="ECO:0000313" key="5">
    <source>
        <dbReference type="EMBL" id="MCI3276886.1"/>
    </source>
</evidence>
<dbReference type="RefSeq" id="WP_242773904.1">
    <property type="nucleotide sequence ID" value="NZ_JALDAY010000013.1"/>
</dbReference>
<feature type="region of interest" description="Disordered" evidence="3">
    <location>
        <begin position="176"/>
        <end position="201"/>
    </location>
</feature>